<evidence type="ECO:0000313" key="4">
    <source>
        <dbReference type="Proteomes" id="UP000437931"/>
    </source>
</evidence>
<feature type="region of interest" description="Disordered" evidence="1">
    <location>
        <begin position="85"/>
        <end position="164"/>
    </location>
</feature>
<dbReference type="EMBL" id="WJPM01000021">
    <property type="protein sequence ID" value="MRH76722.1"/>
    <property type="molecule type" value="Genomic_DNA"/>
</dbReference>
<accession>A0A6N7QEV5</accession>
<comment type="caution">
    <text evidence="2">The sequence shown here is derived from an EMBL/GenBank/DDBJ whole genome shotgun (WGS) entry which is preliminary data.</text>
</comment>
<sequence>MTLRQLQHRIARAEAVLEGRQEQVRTHWTTLQQVWREGWTPWRIVIVGLGTGFLVGRAEPAAVVGKLGGARWLQMLSALSSLINATTAKSASDDAERASDDAEEAADTAQDAAVDAATQAPPPVAPVPPSAVRPQPPRPPMASRPGQPAAAEAATDLSERQGKD</sequence>
<organism evidence="2 5">
    <name type="scientific">Xanthomonas sontii</name>
    <dbReference type="NCBI Taxonomy" id="2650745"/>
    <lineage>
        <taxon>Bacteria</taxon>
        <taxon>Pseudomonadati</taxon>
        <taxon>Pseudomonadota</taxon>
        <taxon>Gammaproteobacteria</taxon>
        <taxon>Lysobacterales</taxon>
        <taxon>Lysobacteraceae</taxon>
        <taxon>Xanthomonas</taxon>
    </lineage>
</organism>
<gene>
    <name evidence="2" type="ORF">GIY21_18990</name>
    <name evidence="3" type="ORF">GIY22_19015</name>
</gene>
<evidence type="ECO:0008006" key="6">
    <source>
        <dbReference type="Google" id="ProtNLM"/>
    </source>
</evidence>
<evidence type="ECO:0000313" key="5">
    <source>
        <dbReference type="Proteomes" id="UP000439314"/>
    </source>
</evidence>
<feature type="compositionally biased region" description="Basic and acidic residues" evidence="1">
    <location>
        <begin position="91"/>
        <end position="100"/>
    </location>
</feature>
<dbReference type="RefSeq" id="WP_152180541.1">
    <property type="nucleotide sequence ID" value="NZ_CP189890.1"/>
</dbReference>
<name>A0A6N7QEV5_9XANT</name>
<dbReference type="AlphaFoldDB" id="A0A6N7QEV5"/>
<dbReference type="Proteomes" id="UP000439314">
    <property type="component" value="Unassembled WGS sequence"/>
</dbReference>
<reference evidence="3" key="2">
    <citation type="journal article" date="2020" name="Plant Dis.">
        <title>A Grain Rot of Rice in Iran Caused by a Xanthomonas Strain Closely Related to X. sacchari.</title>
        <authorList>
            <person name="Mirghasempour S.A."/>
            <person name="Huang S."/>
            <person name="Studholme D.J."/>
            <person name="Brady C.L."/>
        </authorList>
    </citation>
    <scope>NUCLEOTIDE SEQUENCE</scope>
    <source>
        <strain evidence="3">SAM114</strain>
    </source>
</reference>
<proteinExistence type="predicted"/>
<evidence type="ECO:0000313" key="2">
    <source>
        <dbReference type="EMBL" id="MRH02390.1"/>
    </source>
</evidence>
<feature type="compositionally biased region" description="Low complexity" evidence="1">
    <location>
        <begin position="107"/>
        <end position="119"/>
    </location>
</feature>
<reference evidence="4 5" key="1">
    <citation type="submission" date="2019-11" db="EMBL/GenBank/DDBJ databases">
        <title>First report of rice panicle blight caused by Xanthomonas sp. in Iran.</title>
        <authorList>
            <person name="Mirghasempour S.A."/>
            <person name="Huang S."/>
            <person name="Brady C.L."/>
            <person name="Studholme D.J."/>
        </authorList>
    </citation>
    <scope>NUCLEOTIDE SEQUENCE [LARGE SCALE GENOMIC DNA]</scope>
    <source>
        <strain evidence="2 5">ASD011</strain>
        <strain evidence="4">SAM114</strain>
    </source>
</reference>
<evidence type="ECO:0000313" key="3">
    <source>
        <dbReference type="EMBL" id="MRH76722.1"/>
    </source>
</evidence>
<protein>
    <recommendedName>
        <fullName evidence="6">Protein sip-5</fullName>
    </recommendedName>
</protein>
<evidence type="ECO:0000256" key="1">
    <source>
        <dbReference type="SAM" id="MobiDB-lite"/>
    </source>
</evidence>
<feature type="compositionally biased region" description="Pro residues" evidence="1">
    <location>
        <begin position="120"/>
        <end position="142"/>
    </location>
</feature>
<dbReference type="Proteomes" id="UP000437931">
    <property type="component" value="Unassembled WGS sequence"/>
</dbReference>
<keyword evidence="4" id="KW-1185">Reference proteome</keyword>
<dbReference type="EMBL" id="WJPN01000021">
    <property type="protein sequence ID" value="MRH02390.1"/>
    <property type="molecule type" value="Genomic_DNA"/>
</dbReference>